<proteinExistence type="predicted"/>
<accession>L0R5S3</accession>
<evidence type="ECO:0000313" key="1">
    <source>
        <dbReference type="EMBL" id="CCO22033.1"/>
    </source>
</evidence>
<reference evidence="1 2" key="1">
    <citation type="submission" date="2012-10" db="EMBL/GenBank/DDBJ databases">
        <authorList>
            <person name="Genoscope - CEA"/>
        </authorList>
    </citation>
    <scope>NUCLEOTIDE SEQUENCE [LARGE SCALE GENOMIC DNA]</scope>
    <source>
        <strain evidence="2">AM13 / DSM 14728</strain>
    </source>
</reference>
<dbReference type="AlphaFoldDB" id="L0R5S3"/>
<dbReference type="STRING" id="1121451.DESAM_10052"/>
<evidence type="ECO:0000313" key="2">
    <source>
        <dbReference type="Proteomes" id="UP000010808"/>
    </source>
</evidence>
<dbReference type="HOGENOM" id="CLU_2245587_0_0_7"/>
<name>L0R5S3_9BACT</name>
<keyword evidence="2" id="KW-1185">Reference proteome</keyword>
<protein>
    <submittedName>
        <fullName evidence="1">Uncharacterized protein</fullName>
    </submittedName>
</protein>
<organism evidence="1 2">
    <name type="scientific">Maridesulfovibrio hydrothermalis AM13 = DSM 14728</name>
    <dbReference type="NCBI Taxonomy" id="1121451"/>
    <lineage>
        <taxon>Bacteria</taxon>
        <taxon>Pseudomonadati</taxon>
        <taxon>Thermodesulfobacteriota</taxon>
        <taxon>Desulfovibrionia</taxon>
        <taxon>Desulfovibrionales</taxon>
        <taxon>Desulfovibrionaceae</taxon>
        <taxon>Maridesulfovibrio</taxon>
    </lineage>
</organism>
<dbReference type="Proteomes" id="UP000010808">
    <property type="component" value="Chromosome"/>
</dbReference>
<sequence>MRAIRTFPEVKDISLSLVSLLPDRPSQRQTKLNCIINRIKSDISLKLPEPVGFGSFLLLIILADIIFYQPEKGIGIRTEFPSKMAQTSAASRHLPSAVCKPAEL</sequence>
<gene>
    <name evidence="1" type="ORF">DESAM_10052</name>
</gene>
<dbReference type="EMBL" id="FO203522">
    <property type="protein sequence ID" value="CCO22033.1"/>
    <property type="molecule type" value="Genomic_DNA"/>
</dbReference>
<dbReference type="KEGG" id="dhy:DESAM_10052"/>